<dbReference type="PANTHER" id="PTHR30146">
    <property type="entry name" value="LACI-RELATED TRANSCRIPTIONAL REPRESSOR"/>
    <property type="match status" value="1"/>
</dbReference>
<sequence length="342" mass="36615">MTTQSRPKRASLADVAKLAGVSSQTVSRVVRGAGVVADDTRQRVLAAVQQLAYQPNLAARSLSQSRTGVIHVINATPLFHGHARTFLEIVGALGELGFQTSSSLVPFDEEISLSRLIPIGVDGVVILGGHSRSSQWAEVAHTQVPVIFVGQRFGLHDSISTVAVDQRHGAWLATRHLIESGRTNLLHICGPADWLDARERRDGFLMACADAGIGYQKLSSPTWDAAEGYVLAAEIPDDVDGVFASNDQLALGVMRRLHEAGRRIPEDVAVVGFDDADGSHCFWPPLTTVRQPFSEVGHAAVAQLVNLIEGGEADHTLINPSLVVRSSTPAPTKARRASKGKK</sequence>
<feature type="domain" description="HTH lacI-type" evidence="4">
    <location>
        <begin position="10"/>
        <end position="64"/>
    </location>
</feature>
<dbReference type="OrthoDB" id="9785139at2"/>
<dbReference type="PROSITE" id="PS50932">
    <property type="entry name" value="HTH_LACI_2"/>
    <property type="match status" value="1"/>
</dbReference>
<evidence type="ECO:0000256" key="1">
    <source>
        <dbReference type="ARBA" id="ARBA00023015"/>
    </source>
</evidence>
<keyword evidence="6" id="KW-1185">Reference proteome</keyword>
<evidence type="ECO:0000313" key="5">
    <source>
        <dbReference type="EMBL" id="TRY20191.1"/>
    </source>
</evidence>
<proteinExistence type="predicted"/>
<dbReference type="GO" id="GO:0003700">
    <property type="term" value="F:DNA-binding transcription factor activity"/>
    <property type="evidence" value="ECO:0007669"/>
    <property type="project" value="TreeGrafter"/>
</dbReference>
<dbReference type="SUPFAM" id="SSF47413">
    <property type="entry name" value="lambda repressor-like DNA-binding domains"/>
    <property type="match status" value="1"/>
</dbReference>
<dbReference type="Pfam" id="PF00356">
    <property type="entry name" value="LacI"/>
    <property type="match status" value="1"/>
</dbReference>
<name>A0A553K690_9ACTN</name>
<dbReference type="Gene3D" id="1.10.260.40">
    <property type="entry name" value="lambda repressor-like DNA-binding domains"/>
    <property type="match status" value="1"/>
</dbReference>
<dbReference type="PROSITE" id="PS00356">
    <property type="entry name" value="HTH_LACI_1"/>
    <property type="match status" value="1"/>
</dbReference>
<evidence type="ECO:0000256" key="2">
    <source>
        <dbReference type="ARBA" id="ARBA00023125"/>
    </source>
</evidence>
<reference evidence="5 6" key="1">
    <citation type="submission" date="2019-07" db="EMBL/GenBank/DDBJ databases">
        <authorList>
            <person name="Zhou L.-Y."/>
        </authorList>
    </citation>
    <scope>NUCLEOTIDE SEQUENCE [LARGE SCALE GENOMIC DNA]</scope>
    <source>
        <strain evidence="5 6">YIM 101269</strain>
    </source>
</reference>
<evidence type="ECO:0000313" key="6">
    <source>
        <dbReference type="Proteomes" id="UP000317638"/>
    </source>
</evidence>
<dbReference type="CDD" id="cd01392">
    <property type="entry name" value="HTH_LacI"/>
    <property type="match status" value="1"/>
</dbReference>
<evidence type="ECO:0000259" key="4">
    <source>
        <dbReference type="PROSITE" id="PS50932"/>
    </source>
</evidence>
<dbReference type="SUPFAM" id="SSF53822">
    <property type="entry name" value="Periplasmic binding protein-like I"/>
    <property type="match status" value="1"/>
</dbReference>
<dbReference type="EMBL" id="VKKG01000001">
    <property type="protein sequence ID" value="TRY20191.1"/>
    <property type="molecule type" value="Genomic_DNA"/>
</dbReference>
<dbReference type="InterPro" id="IPR046335">
    <property type="entry name" value="LacI/GalR-like_sensor"/>
</dbReference>
<dbReference type="Proteomes" id="UP000317638">
    <property type="component" value="Unassembled WGS sequence"/>
</dbReference>
<comment type="caution">
    <text evidence="5">The sequence shown here is derived from an EMBL/GenBank/DDBJ whole genome shotgun (WGS) entry which is preliminary data.</text>
</comment>
<dbReference type="InterPro" id="IPR000843">
    <property type="entry name" value="HTH_LacI"/>
</dbReference>
<keyword evidence="1" id="KW-0805">Transcription regulation</keyword>
<dbReference type="InterPro" id="IPR028082">
    <property type="entry name" value="Peripla_BP_I"/>
</dbReference>
<accession>A0A553K690</accession>
<dbReference type="PANTHER" id="PTHR30146:SF109">
    <property type="entry name" value="HTH-TYPE TRANSCRIPTIONAL REGULATOR GALS"/>
    <property type="match status" value="1"/>
</dbReference>
<keyword evidence="2" id="KW-0238">DNA-binding</keyword>
<protein>
    <submittedName>
        <fullName evidence="5">LacI family transcriptional regulator</fullName>
    </submittedName>
</protein>
<evidence type="ECO:0000256" key="3">
    <source>
        <dbReference type="ARBA" id="ARBA00023163"/>
    </source>
</evidence>
<dbReference type="Pfam" id="PF13377">
    <property type="entry name" value="Peripla_BP_3"/>
    <property type="match status" value="1"/>
</dbReference>
<dbReference type="GO" id="GO:0000976">
    <property type="term" value="F:transcription cis-regulatory region binding"/>
    <property type="evidence" value="ECO:0007669"/>
    <property type="project" value="TreeGrafter"/>
</dbReference>
<organism evidence="5 6">
    <name type="scientific">Tessaracoccus rhinocerotis</name>
    <dbReference type="NCBI Taxonomy" id="1689449"/>
    <lineage>
        <taxon>Bacteria</taxon>
        <taxon>Bacillati</taxon>
        <taxon>Actinomycetota</taxon>
        <taxon>Actinomycetes</taxon>
        <taxon>Propionibacteriales</taxon>
        <taxon>Propionibacteriaceae</taxon>
        <taxon>Tessaracoccus</taxon>
    </lineage>
</organism>
<dbReference type="RefSeq" id="WP_143937275.1">
    <property type="nucleotide sequence ID" value="NZ_VKKG01000001.1"/>
</dbReference>
<keyword evidence="3" id="KW-0804">Transcription</keyword>
<dbReference type="Gene3D" id="3.40.50.2300">
    <property type="match status" value="2"/>
</dbReference>
<dbReference type="AlphaFoldDB" id="A0A553K690"/>
<gene>
    <name evidence="5" type="ORF">FOJ82_04840</name>
</gene>
<dbReference type="SMART" id="SM00354">
    <property type="entry name" value="HTH_LACI"/>
    <property type="match status" value="1"/>
</dbReference>
<dbReference type="InterPro" id="IPR010982">
    <property type="entry name" value="Lambda_DNA-bd_dom_sf"/>
</dbReference>
<dbReference type="CDD" id="cd01574">
    <property type="entry name" value="PBP1_LacI"/>
    <property type="match status" value="1"/>
</dbReference>